<feature type="compositionally biased region" description="Low complexity" evidence="1">
    <location>
        <begin position="151"/>
        <end position="188"/>
    </location>
</feature>
<evidence type="ECO:0000256" key="1">
    <source>
        <dbReference type="SAM" id="MobiDB-lite"/>
    </source>
</evidence>
<keyword evidence="2" id="KW-0732">Signal</keyword>
<dbReference type="EMBL" id="JAACJM010000002">
    <property type="protein sequence ID" value="KAF5374340.1"/>
    <property type="molecule type" value="Genomic_DNA"/>
</dbReference>
<feature type="region of interest" description="Disordered" evidence="1">
    <location>
        <begin position="145"/>
        <end position="279"/>
    </location>
</feature>
<accession>A0A8H5H0U6</accession>
<feature type="compositionally biased region" description="Basic and acidic residues" evidence="1">
    <location>
        <begin position="254"/>
        <end position="279"/>
    </location>
</feature>
<evidence type="ECO:0000313" key="3">
    <source>
        <dbReference type="EMBL" id="KAF5374340.1"/>
    </source>
</evidence>
<reference evidence="3 4" key="1">
    <citation type="journal article" date="2020" name="ISME J.">
        <title>Uncovering the hidden diversity of litter-decomposition mechanisms in mushroom-forming fungi.</title>
        <authorList>
            <person name="Floudas D."/>
            <person name="Bentzer J."/>
            <person name="Ahren D."/>
            <person name="Johansson T."/>
            <person name="Persson P."/>
            <person name="Tunlid A."/>
        </authorList>
    </citation>
    <scope>NUCLEOTIDE SEQUENCE [LARGE SCALE GENOMIC DNA]</scope>
    <source>
        <strain evidence="3 4">CBS 291.85</strain>
    </source>
</reference>
<sequence length="406" mass="44706">MRRLIISSWFILVLTLQCLTPTPTTWVQVHALRFDLPNGPTPTVTVGQQATATWIANSPNDQNGFVLLLNCDTSDNPDNFSFSNLKSDLTPVFPHRQTQGEFSRNVTQAGSCHFQGYQVQFHDFKGQTVKLGASDPLLAVTSPEAQAQPLASTPTQTGAQATTQSSTTSPTRTLTPGSTSSKTSSSAAAGGGALGSETSEISQASTPTTAHAEGGINSLPLNDPGSTTVTNFSTSTVTAASTTSSLESSNNGEAKNDKEKIILGSKTKKEKESPKASENDRGVHLRGWKMVIVVRFALRLLQKSKALFGSFREFHWSIRFDFTSAWPSSTEKKTGTITRGSFDGAELFNFRGDRDRDRDDDDIRLRLRIQQRIQIWLWDYEYDYEYESDIRDCWVRDQSERVLSQA</sequence>
<gene>
    <name evidence="3" type="ORF">D9758_004676</name>
</gene>
<feature type="signal peptide" evidence="2">
    <location>
        <begin position="1"/>
        <end position="24"/>
    </location>
</feature>
<protein>
    <submittedName>
        <fullName evidence="3">Uncharacterized protein</fullName>
    </submittedName>
</protein>
<proteinExistence type="predicted"/>
<keyword evidence="4" id="KW-1185">Reference proteome</keyword>
<evidence type="ECO:0000256" key="2">
    <source>
        <dbReference type="SAM" id="SignalP"/>
    </source>
</evidence>
<feature type="compositionally biased region" description="Polar residues" evidence="1">
    <location>
        <begin position="200"/>
        <end position="209"/>
    </location>
</feature>
<evidence type="ECO:0000313" key="4">
    <source>
        <dbReference type="Proteomes" id="UP000559256"/>
    </source>
</evidence>
<organism evidence="3 4">
    <name type="scientific">Tetrapyrgos nigripes</name>
    <dbReference type="NCBI Taxonomy" id="182062"/>
    <lineage>
        <taxon>Eukaryota</taxon>
        <taxon>Fungi</taxon>
        <taxon>Dikarya</taxon>
        <taxon>Basidiomycota</taxon>
        <taxon>Agaricomycotina</taxon>
        <taxon>Agaricomycetes</taxon>
        <taxon>Agaricomycetidae</taxon>
        <taxon>Agaricales</taxon>
        <taxon>Marasmiineae</taxon>
        <taxon>Marasmiaceae</taxon>
        <taxon>Tetrapyrgos</taxon>
    </lineage>
</organism>
<dbReference type="Proteomes" id="UP000559256">
    <property type="component" value="Unassembled WGS sequence"/>
</dbReference>
<dbReference type="AlphaFoldDB" id="A0A8H5H0U6"/>
<feature type="compositionally biased region" description="Low complexity" evidence="1">
    <location>
        <begin position="226"/>
        <end position="250"/>
    </location>
</feature>
<feature type="chain" id="PRO_5034824944" evidence="2">
    <location>
        <begin position="25"/>
        <end position="406"/>
    </location>
</feature>
<comment type="caution">
    <text evidence="3">The sequence shown here is derived from an EMBL/GenBank/DDBJ whole genome shotgun (WGS) entry which is preliminary data.</text>
</comment>
<name>A0A8H5H0U6_9AGAR</name>